<feature type="transmembrane region" description="Helical" evidence="8">
    <location>
        <begin position="162"/>
        <end position="185"/>
    </location>
</feature>
<feature type="transmembrane region" description="Helical" evidence="8">
    <location>
        <begin position="328"/>
        <end position="345"/>
    </location>
</feature>
<reference evidence="11" key="1">
    <citation type="journal article" date="2019" name="Int. J. Syst. Evol. Microbiol.">
        <title>The Global Catalogue of Microorganisms (GCM) 10K type strain sequencing project: providing services to taxonomists for standard genome sequencing and annotation.</title>
        <authorList>
            <consortium name="The Broad Institute Genomics Platform"/>
            <consortium name="The Broad Institute Genome Sequencing Center for Infectious Disease"/>
            <person name="Wu L."/>
            <person name="Ma J."/>
        </authorList>
    </citation>
    <scope>NUCLEOTIDE SEQUENCE [LARGE SCALE GENOMIC DNA]</scope>
    <source>
        <strain evidence="11">CGMCC 4.7397</strain>
    </source>
</reference>
<comment type="subcellular location">
    <subcellularLocation>
        <location evidence="1">Cell membrane</location>
        <topology evidence="1">Multi-pass membrane protein</topology>
    </subcellularLocation>
</comment>
<keyword evidence="7 8" id="KW-0472">Membrane</keyword>
<feature type="transmembrane region" description="Helical" evidence="8">
    <location>
        <begin position="226"/>
        <end position="241"/>
    </location>
</feature>
<dbReference type="PROSITE" id="PS50850">
    <property type="entry name" value="MFS"/>
    <property type="match status" value="1"/>
</dbReference>
<keyword evidence="4" id="KW-1003">Cell membrane</keyword>
<keyword evidence="6 8" id="KW-1133">Transmembrane helix</keyword>
<dbReference type="PANTHER" id="PTHR42718:SF9">
    <property type="entry name" value="MAJOR FACILITATOR SUPERFAMILY MULTIDRUG TRANSPORTER MFSC"/>
    <property type="match status" value="1"/>
</dbReference>
<dbReference type="Proteomes" id="UP001596119">
    <property type="component" value="Unassembled WGS sequence"/>
</dbReference>
<feature type="transmembrane region" description="Helical" evidence="8">
    <location>
        <begin position="101"/>
        <end position="122"/>
    </location>
</feature>
<comment type="caution">
    <text evidence="10">The sequence shown here is derived from an EMBL/GenBank/DDBJ whole genome shotgun (WGS) entry which is preliminary data.</text>
</comment>
<keyword evidence="3" id="KW-0813">Transport</keyword>
<feature type="transmembrane region" description="Helical" evidence="8">
    <location>
        <begin position="49"/>
        <end position="69"/>
    </location>
</feature>
<feature type="transmembrane region" description="Helical" evidence="8">
    <location>
        <begin position="134"/>
        <end position="156"/>
    </location>
</feature>
<dbReference type="InterPro" id="IPR011701">
    <property type="entry name" value="MFS"/>
</dbReference>
<feature type="transmembrane region" description="Helical" evidence="8">
    <location>
        <begin position="357"/>
        <end position="379"/>
    </location>
</feature>
<evidence type="ECO:0000259" key="9">
    <source>
        <dbReference type="PROSITE" id="PS50850"/>
    </source>
</evidence>
<gene>
    <name evidence="10" type="ORF">ACFQH9_02560</name>
</gene>
<dbReference type="PRINTS" id="PR01036">
    <property type="entry name" value="TCRTETB"/>
</dbReference>
<dbReference type="EMBL" id="JBHSQK010000006">
    <property type="protein sequence ID" value="MFC5947160.1"/>
    <property type="molecule type" value="Genomic_DNA"/>
</dbReference>
<sequence>MRLDPATRRIAAVVVVGALLSLLDGTMVGVGLETIARDLGAGLAGAQWVAHGYLLALAVSLPACGWLARRIGAGRLWLLALAGFTLASALCAAAPTLGLLVAARVVQGLAAGLLVPAGQTLLGQAVGPRRLGRVMAVLASAVSVGPALGPVLGGLVVEGLSWPWLFLVNLPIGAAGLVAGLRVLPRGEPRPTGTLDVVGLVLAGVGLSALVYGVTAWGAAAGHRELALPLAVGALGLGLFVRRTLRHPRPLTDLRLFADRGYAAATACATLTGAALFGSLLLFPLLFQLERGASVIVTGLWLVGHGLGTAVAAPLAGRLTDRLGGARVAVAGCAGLVATTVPFALVDLGPLSTQVLLVLRGAAIGFAAVPPTVAAYAAVRPDQLPDATTQLNALQRVGGAVGGALVATVLAATLPAGTRPAFAAAFWCLTAVSVFALAGAALLVRGRVTATGR</sequence>
<evidence type="ECO:0000256" key="4">
    <source>
        <dbReference type="ARBA" id="ARBA00022475"/>
    </source>
</evidence>
<evidence type="ECO:0000313" key="10">
    <source>
        <dbReference type="EMBL" id="MFC5947160.1"/>
    </source>
</evidence>
<evidence type="ECO:0000256" key="3">
    <source>
        <dbReference type="ARBA" id="ARBA00022448"/>
    </source>
</evidence>
<evidence type="ECO:0000256" key="6">
    <source>
        <dbReference type="ARBA" id="ARBA00022989"/>
    </source>
</evidence>
<feature type="transmembrane region" description="Helical" evidence="8">
    <location>
        <begin position="197"/>
        <end position="220"/>
    </location>
</feature>
<comment type="similarity">
    <text evidence="2">Belongs to the major facilitator superfamily. EmrB family.</text>
</comment>
<dbReference type="PANTHER" id="PTHR42718">
    <property type="entry name" value="MAJOR FACILITATOR SUPERFAMILY MULTIDRUG TRANSPORTER MFSC"/>
    <property type="match status" value="1"/>
</dbReference>
<feature type="transmembrane region" description="Helical" evidence="8">
    <location>
        <begin position="76"/>
        <end position="95"/>
    </location>
</feature>
<dbReference type="InterPro" id="IPR004638">
    <property type="entry name" value="EmrB-like"/>
</dbReference>
<feature type="transmembrane region" description="Helical" evidence="8">
    <location>
        <begin position="424"/>
        <end position="444"/>
    </location>
</feature>
<dbReference type="Gene3D" id="1.20.1250.20">
    <property type="entry name" value="MFS general substrate transporter like domains"/>
    <property type="match status" value="1"/>
</dbReference>
<evidence type="ECO:0000256" key="7">
    <source>
        <dbReference type="ARBA" id="ARBA00023136"/>
    </source>
</evidence>
<dbReference type="NCBIfam" id="TIGR00711">
    <property type="entry name" value="efflux_EmrB"/>
    <property type="match status" value="1"/>
</dbReference>
<keyword evidence="5 8" id="KW-0812">Transmembrane</keyword>
<protein>
    <submittedName>
        <fullName evidence="10">DHA2 family efflux MFS transporter permease subunit</fullName>
    </submittedName>
</protein>
<proteinExistence type="inferred from homology"/>
<name>A0ABW1I229_9PSEU</name>
<organism evidence="10 11">
    <name type="scientific">Pseudonocardia lutea</name>
    <dbReference type="NCBI Taxonomy" id="2172015"/>
    <lineage>
        <taxon>Bacteria</taxon>
        <taxon>Bacillati</taxon>
        <taxon>Actinomycetota</taxon>
        <taxon>Actinomycetes</taxon>
        <taxon>Pseudonocardiales</taxon>
        <taxon>Pseudonocardiaceae</taxon>
        <taxon>Pseudonocardia</taxon>
    </lineage>
</organism>
<dbReference type="SUPFAM" id="SSF103473">
    <property type="entry name" value="MFS general substrate transporter"/>
    <property type="match status" value="1"/>
</dbReference>
<evidence type="ECO:0000256" key="8">
    <source>
        <dbReference type="SAM" id="Phobius"/>
    </source>
</evidence>
<feature type="transmembrane region" description="Helical" evidence="8">
    <location>
        <begin position="400"/>
        <end position="418"/>
    </location>
</feature>
<dbReference type="InterPro" id="IPR036259">
    <property type="entry name" value="MFS_trans_sf"/>
</dbReference>
<evidence type="ECO:0000313" key="11">
    <source>
        <dbReference type="Proteomes" id="UP001596119"/>
    </source>
</evidence>
<dbReference type="InterPro" id="IPR020846">
    <property type="entry name" value="MFS_dom"/>
</dbReference>
<evidence type="ECO:0000256" key="2">
    <source>
        <dbReference type="ARBA" id="ARBA00008537"/>
    </source>
</evidence>
<dbReference type="RefSeq" id="WP_379563752.1">
    <property type="nucleotide sequence ID" value="NZ_JBHSQK010000006.1"/>
</dbReference>
<evidence type="ECO:0000256" key="5">
    <source>
        <dbReference type="ARBA" id="ARBA00022692"/>
    </source>
</evidence>
<dbReference type="Gene3D" id="1.20.1720.10">
    <property type="entry name" value="Multidrug resistance protein D"/>
    <property type="match status" value="1"/>
</dbReference>
<accession>A0ABW1I229</accession>
<feature type="transmembrane region" description="Helical" evidence="8">
    <location>
        <begin position="293"/>
        <end position="316"/>
    </location>
</feature>
<evidence type="ECO:0000256" key="1">
    <source>
        <dbReference type="ARBA" id="ARBA00004651"/>
    </source>
</evidence>
<feature type="transmembrane region" description="Helical" evidence="8">
    <location>
        <begin position="262"/>
        <end position="287"/>
    </location>
</feature>
<keyword evidence="11" id="KW-1185">Reference proteome</keyword>
<dbReference type="Pfam" id="PF07690">
    <property type="entry name" value="MFS_1"/>
    <property type="match status" value="1"/>
</dbReference>
<feature type="domain" description="Major facilitator superfamily (MFS) profile" evidence="9">
    <location>
        <begin position="10"/>
        <end position="448"/>
    </location>
</feature>